<keyword evidence="2" id="KW-1185">Reference proteome</keyword>
<reference evidence="1 2" key="1">
    <citation type="journal article" date="2016" name="Proc. Natl. Acad. Sci. U.S.A.">
        <title>Comparative genomics of biotechnologically important yeasts.</title>
        <authorList>
            <person name="Riley R."/>
            <person name="Haridas S."/>
            <person name="Wolfe K.H."/>
            <person name="Lopes M.R."/>
            <person name="Hittinger C.T."/>
            <person name="Goeker M."/>
            <person name="Salamov A.A."/>
            <person name="Wisecaver J.H."/>
            <person name="Long T.M."/>
            <person name="Calvey C.H."/>
            <person name="Aerts A.L."/>
            <person name="Barry K.W."/>
            <person name="Choi C."/>
            <person name="Clum A."/>
            <person name="Coughlan A.Y."/>
            <person name="Deshpande S."/>
            <person name="Douglass A.P."/>
            <person name="Hanson S.J."/>
            <person name="Klenk H.-P."/>
            <person name="LaButti K.M."/>
            <person name="Lapidus A."/>
            <person name="Lindquist E.A."/>
            <person name="Lipzen A.M."/>
            <person name="Meier-Kolthoff J.P."/>
            <person name="Ohm R.A."/>
            <person name="Otillar R.P."/>
            <person name="Pangilinan J.L."/>
            <person name="Peng Y."/>
            <person name="Rokas A."/>
            <person name="Rosa C.A."/>
            <person name="Scheuner C."/>
            <person name="Sibirny A.A."/>
            <person name="Slot J.C."/>
            <person name="Stielow J.B."/>
            <person name="Sun H."/>
            <person name="Kurtzman C.P."/>
            <person name="Blackwell M."/>
            <person name="Grigoriev I.V."/>
            <person name="Jeffries T.W."/>
        </authorList>
    </citation>
    <scope>NUCLEOTIDE SEQUENCE [LARGE SCALE GENOMIC DNA]</scope>
    <source>
        <strain evidence="1 2">NRRL Y-11557</strain>
    </source>
</reference>
<gene>
    <name evidence="1" type="ORF">LIPSTDRAFT_76008</name>
</gene>
<dbReference type="EMBL" id="KV454304">
    <property type="protein sequence ID" value="ODQ69236.1"/>
    <property type="molecule type" value="Genomic_DNA"/>
</dbReference>
<organism evidence="1 2">
    <name type="scientific">Lipomyces starkeyi NRRL Y-11557</name>
    <dbReference type="NCBI Taxonomy" id="675824"/>
    <lineage>
        <taxon>Eukaryota</taxon>
        <taxon>Fungi</taxon>
        <taxon>Dikarya</taxon>
        <taxon>Ascomycota</taxon>
        <taxon>Saccharomycotina</taxon>
        <taxon>Lipomycetes</taxon>
        <taxon>Lipomycetales</taxon>
        <taxon>Lipomycetaceae</taxon>
        <taxon>Lipomyces</taxon>
    </lineage>
</organism>
<dbReference type="Proteomes" id="UP000094385">
    <property type="component" value="Unassembled WGS sequence"/>
</dbReference>
<proteinExistence type="predicted"/>
<feature type="non-terminal residue" evidence="1">
    <location>
        <position position="161"/>
    </location>
</feature>
<protein>
    <submittedName>
        <fullName evidence="1">Uncharacterized protein</fullName>
    </submittedName>
</protein>
<accession>A0A1E3PUZ6</accession>
<dbReference type="AlphaFoldDB" id="A0A1E3PUZ6"/>
<sequence length="161" mass="18601">MLEAIERYNHITFLASKLITLHVIRLRQEQNQVLPLSDREFQTCCNVISRSRGEDQDPTPCRDGPLRITLDLLRSQLPADYVLPHREGLTQALSWASISWIANVQVDVCYHLSQRLQRWIVLRLAADLAQQMPEKGLWRIASRIVETLVWKEKAAFGRAKS</sequence>
<evidence type="ECO:0000313" key="2">
    <source>
        <dbReference type="Proteomes" id="UP000094385"/>
    </source>
</evidence>
<dbReference type="OrthoDB" id="10327185at2759"/>
<evidence type="ECO:0000313" key="1">
    <source>
        <dbReference type="EMBL" id="ODQ69236.1"/>
    </source>
</evidence>
<name>A0A1E3PUZ6_LIPST</name>
<feature type="non-terminal residue" evidence="1">
    <location>
        <position position="1"/>
    </location>
</feature>